<proteinExistence type="predicted"/>
<evidence type="ECO:0000313" key="1">
    <source>
        <dbReference type="EMBL" id="SUZ76534.1"/>
    </source>
</evidence>
<protein>
    <submittedName>
        <fullName evidence="1">Uncharacterized protein</fullName>
    </submittedName>
</protein>
<reference evidence="1" key="1">
    <citation type="submission" date="2018-05" db="EMBL/GenBank/DDBJ databases">
        <authorList>
            <person name="Lanie J.A."/>
            <person name="Ng W.-L."/>
            <person name="Kazmierczak K.M."/>
            <person name="Andrzejewski T.M."/>
            <person name="Davidsen T.M."/>
            <person name="Wayne K.J."/>
            <person name="Tettelin H."/>
            <person name="Glass J.I."/>
            <person name="Rusch D."/>
            <person name="Podicherti R."/>
            <person name="Tsui H.-C.T."/>
            <person name="Winkler M.E."/>
        </authorList>
    </citation>
    <scope>NUCLEOTIDE SEQUENCE</scope>
</reference>
<organism evidence="1">
    <name type="scientific">marine metagenome</name>
    <dbReference type="NCBI Taxonomy" id="408172"/>
    <lineage>
        <taxon>unclassified sequences</taxon>
        <taxon>metagenomes</taxon>
        <taxon>ecological metagenomes</taxon>
    </lineage>
</organism>
<dbReference type="AlphaFoldDB" id="A0A381QCE6"/>
<dbReference type="EMBL" id="UINC01001282">
    <property type="protein sequence ID" value="SUZ76534.1"/>
    <property type="molecule type" value="Genomic_DNA"/>
</dbReference>
<accession>A0A381QCE6</accession>
<gene>
    <name evidence="1" type="ORF">METZ01_LOCUS29388</name>
</gene>
<sequence>MRKVSMTAGCFVMSLAVFALGAPGAFGQASGGQWVVPRTPDGHPDLQGVWANNNITPLERPEVWADKAELSDEEVAALRVAAANAVGDGDALFGDQLVLAAIQGVEATSYDPTTGNYNQFWIADRDFTNQTSLVIDPPTGRIPDVLPDTRERLREAGQYRRDHPADSYTDRPLPERCVSYGVPRLGAGYNSYYQIFQSADHVVIMYEMIHDARVIPLGDQPRLDDGVRLLHGDSRGHWDGDTLVVETTNYSSSASFRGSSDGLHMVERFSRVAPDKLQWEVTITDPTVWSAPWTVRIPLAYSPEPMFEYACHEGNIGMEGILAGHRYEERISVDR</sequence>
<name>A0A381QCE6_9ZZZZ</name>